<feature type="region of interest" description="Disordered" evidence="1">
    <location>
        <begin position="184"/>
        <end position="241"/>
    </location>
</feature>
<reference evidence="4" key="1">
    <citation type="submission" date="2016-10" db="EMBL/GenBank/DDBJ databases">
        <authorList>
            <person name="Varghese N."/>
            <person name="Submissions S."/>
        </authorList>
    </citation>
    <scope>NUCLEOTIDE SEQUENCE [LARGE SCALE GENOMIC DNA]</scope>
    <source>
        <strain evidence="4">DSM 45004</strain>
    </source>
</reference>
<dbReference type="RefSeq" id="WP_092928224.1">
    <property type="nucleotide sequence ID" value="NZ_FOMZ01000010.1"/>
</dbReference>
<name>A0A1I1ZE45_9ACTN</name>
<feature type="transmembrane region" description="Helical" evidence="2">
    <location>
        <begin position="51"/>
        <end position="75"/>
    </location>
</feature>
<keyword evidence="2" id="KW-0812">Transmembrane</keyword>
<feature type="transmembrane region" description="Helical" evidence="2">
    <location>
        <begin position="87"/>
        <end position="105"/>
    </location>
</feature>
<accession>A0A1I1ZE45</accession>
<keyword evidence="2" id="KW-1133">Transmembrane helix</keyword>
<organism evidence="3 4">
    <name type="scientific">Actinopolyspora alba</name>
    <dbReference type="NCBI Taxonomy" id="673379"/>
    <lineage>
        <taxon>Bacteria</taxon>
        <taxon>Bacillati</taxon>
        <taxon>Actinomycetota</taxon>
        <taxon>Actinomycetes</taxon>
        <taxon>Actinopolysporales</taxon>
        <taxon>Actinopolysporaceae</taxon>
        <taxon>Actinopolyspora</taxon>
        <taxon>Actinopolyspora alba group</taxon>
    </lineage>
</organism>
<evidence type="ECO:0000256" key="1">
    <source>
        <dbReference type="SAM" id="MobiDB-lite"/>
    </source>
</evidence>
<feature type="transmembrane region" description="Helical" evidence="2">
    <location>
        <begin position="16"/>
        <end position="39"/>
    </location>
</feature>
<feature type="compositionally biased region" description="Pro residues" evidence="1">
    <location>
        <begin position="190"/>
        <end position="200"/>
    </location>
</feature>
<keyword evidence="4" id="KW-1185">Reference proteome</keyword>
<dbReference type="Proteomes" id="UP000198716">
    <property type="component" value="Unassembled WGS sequence"/>
</dbReference>
<evidence type="ECO:0000313" key="3">
    <source>
        <dbReference type="EMBL" id="SFE30021.1"/>
    </source>
</evidence>
<dbReference type="AlphaFoldDB" id="A0A1I1ZE45"/>
<proteinExistence type="predicted"/>
<dbReference type="Pfam" id="PF10935">
    <property type="entry name" value="DUF2637"/>
    <property type="match status" value="1"/>
</dbReference>
<protein>
    <recommendedName>
        <fullName evidence="5">DUF2637 domain-containing protein</fullName>
    </recommendedName>
</protein>
<gene>
    <name evidence="3" type="ORF">SAMN04487819_110218</name>
</gene>
<keyword evidence="2" id="KW-0472">Membrane</keyword>
<evidence type="ECO:0000256" key="2">
    <source>
        <dbReference type="SAM" id="Phobius"/>
    </source>
</evidence>
<feature type="compositionally biased region" description="Polar residues" evidence="1">
    <location>
        <begin position="204"/>
        <end position="216"/>
    </location>
</feature>
<feature type="transmembrane region" description="Helical" evidence="2">
    <location>
        <begin position="111"/>
        <end position="133"/>
    </location>
</feature>
<dbReference type="EMBL" id="FOMZ01000010">
    <property type="protein sequence ID" value="SFE30021.1"/>
    <property type="molecule type" value="Genomic_DNA"/>
</dbReference>
<dbReference type="InterPro" id="IPR021235">
    <property type="entry name" value="DUF2637"/>
</dbReference>
<evidence type="ECO:0000313" key="4">
    <source>
        <dbReference type="Proteomes" id="UP000198716"/>
    </source>
</evidence>
<sequence>MTTPDSGVRLSRAHRWLAPVSLVIVAMAAVMGWAASFVGLHQYGHTAMAGFGFWTAWLLPATFDGAAFACTLMTYRASINGRSALRGRVLMWAFTTVSAWINWIHQPSLDTRLVAAGLPVAAVAVFDVVLAELRADYEARHGRTAFRLRPGLLLLRWLADRSGTTTAFRTQITSIPVPELAGLADQHTPAEPPSDTPMPAPAISTESETEPVQSAAVSPDSGADTTETTEEFTEISGETEPAAGDSAVLGRVRPSSMRLPEHVVDKLTDARNEAYRSGRSLTAADIQRLLKLPETLATQLADELAVPDTNGHRVTNGHPVS</sequence>
<evidence type="ECO:0008006" key="5">
    <source>
        <dbReference type="Google" id="ProtNLM"/>
    </source>
</evidence>